<comment type="caution">
    <text evidence="1">The sequence shown here is derived from an EMBL/GenBank/DDBJ whole genome shotgun (WGS) entry which is preliminary data.</text>
</comment>
<sequence length="68" mass="7738">MEEGLHAEGSAVLARSAPECQEVLEQLESFLDDEDLLQQVQKLRESGNEHVRQGRYADAAWCYEDCLQ</sequence>
<organism evidence="1 2">
    <name type="scientific">Symbiodinium necroappetens</name>
    <dbReference type="NCBI Taxonomy" id="1628268"/>
    <lineage>
        <taxon>Eukaryota</taxon>
        <taxon>Sar</taxon>
        <taxon>Alveolata</taxon>
        <taxon>Dinophyceae</taxon>
        <taxon>Suessiales</taxon>
        <taxon>Symbiodiniaceae</taxon>
        <taxon>Symbiodinium</taxon>
    </lineage>
</organism>
<keyword evidence="2" id="KW-1185">Reference proteome</keyword>
<dbReference type="Proteomes" id="UP000601435">
    <property type="component" value="Unassembled WGS sequence"/>
</dbReference>
<reference evidence="1" key="1">
    <citation type="submission" date="2021-02" db="EMBL/GenBank/DDBJ databases">
        <authorList>
            <person name="Dougan E. K."/>
            <person name="Rhodes N."/>
            <person name="Thang M."/>
            <person name="Chan C."/>
        </authorList>
    </citation>
    <scope>NUCLEOTIDE SEQUENCE</scope>
</reference>
<evidence type="ECO:0000313" key="2">
    <source>
        <dbReference type="Proteomes" id="UP000601435"/>
    </source>
</evidence>
<dbReference type="InterPro" id="IPR011990">
    <property type="entry name" value="TPR-like_helical_dom_sf"/>
</dbReference>
<proteinExistence type="predicted"/>
<evidence type="ECO:0000313" key="1">
    <source>
        <dbReference type="EMBL" id="CAE7660129.1"/>
    </source>
</evidence>
<protein>
    <submittedName>
        <fullName evidence="1">Uncharacterized protein</fullName>
    </submittedName>
</protein>
<dbReference type="Gene3D" id="1.25.40.10">
    <property type="entry name" value="Tetratricopeptide repeat domain"/>
    <property type="match status" value="1"/>
</dbReference>
<gene>
    <name evidence="1" type="ORF">SNEC2469_LOCUS18740</name>
</gene>
<dbReference type="EMBL" id="CAJNJA010031720">
    <property type="protein sequence ID" value="CAE7660129.1"/>
    <property type="molecule type" value="Genomic_DNA"/>
</dbReference>
<dbReference type="AlphaFoldDB" id="A0A812VWZ7"/>
<name>A0A812VWZ7_9DINO</name>
<accession>A0A812VWZ7</accession>
<feature type="non-terminal residue" evidence="1">
    <location>
        <position position="1"/>
    </location>
</feature>